<sequence length="360" mass="37426">MLHSRRFVLALSSVVAVATACSSPDPVPDRPNILRFEANPATIAPGESAELSWEVTGAQDLSIDYGVGEVPGKSVQVRPTATTTYTLTATNASGSTTASTTVAVSTSDGTNLSGSLTTRTLTRAGSPYHVTGDLTVPAGSRLTIEPGVHLIFMGHHKLAVHGRITAQGTSASPIVFTANNPSRGWAGLRLAATSDAGSDFLEHCILEYGNKIDGENGAGAEGSYSENAGGALWIGSRANVNLNHNEFRFNKAPAFGGALMLIAPTSSGVATGNIFHGNECTGPRTQFGGVGGAVNTAHLPASNQWTFRGGEFRNNRAPEGGALYFFDSNVILDGVALSGNSPQNWATPEPHRLTLINTPR</sequence>
<organism evidence="2 5">
    <name type="scientific">Myxococcus virescens</name>
    <dbReference type="NCBI Taxonomy" id="83456"/>
    <lineage>
        <taxon>Bacteria</taxon>
        <taxon>Pseudomonadati</taxon>
        <taxon>Myxococcota</taxon>
        <taxon>Myxococcia</taxon>
        <taxon>Myxococcales</taxon>
        <taxon>Cystobacterineae</taxon>
        <taxon>Myxococcaceae</taxon>
        <taxon>Myxococcus</taxon>
    </lineage>
</organism>
<gene>
    <name evidence="2" type="ORF">MVI01_50760</name>
    <name evidence="3" type="ORF">SAMN04488504_108308</name>
</gene>
<dbReference type="RefSeq" id="WP_090491804.1">
    <property type="nucleotide sequence ID" value="NZ_BJVY01000032.1"/>
</dbReference>
<name>A0A511HI97_9BACT</name>
<feature type="chain" id="PRO_5023008538" description="Right handed beta helix domain-containing protein" evidence="1">
    <location>
        <begin position="21"/>
        <end position="360"/>
    </location>
</feature>
<proteinExistence type="predicted"/>
<evidence type="ECO:0008006" key="6">
    <source>
        <dbReference type="Google" id="ProtNLM"/>
    </source>
</evidence>
<dbReference type="Proteomes" id="UP000198717">
    <property type="component" value="Unassembled WGS sequence"/>
</dbReference>
<evidence type="ECO:0000313" key="5">
    <source>
        <dbReference type="Proteomes" id="UP000321224"/>
    </source>
</evidence>
<dbReference type="EMBL" id="BJVY01000032">
    <property type="protein sequence ID" value="GEL73292.1"/>
    <property type="molecule type" value="Genomic_DNA"/>
</dbReference>
<reference evidence="2 5" key="2">
    <citation type="submission" date="2019-07" db="EMBL/GenBank/DDBJ databases">
        <title>Whole genome shotgun sequence of Myxococcus virescens NBRC 100334.</title>
        <authorList>
            <person name="Hosoyama A."/>
            <person name="Uohara A."/>
            <person name="Ohji S."/>
            <person name="Ichikawa N."/>
        </authorList>
    </citation>
    <scope>NUCLEOTIDE SEQUENCE [LARGE SCALE GENOMIC DNA]</scope>
    <source>
        <strain evidence="2 5">NBRC 100334</strain>
    </source>
</reference>
<dbReference type="Proteomes" id="UP000321224">
    <property type="component" value="Unassembled WGS sequence"/>
</dbReference>
<dbReference type="AlphaFoldDB" id="A0A511HI97"/>
<protein>
    <recommendedName>
        <fullName evidence="6">Right handed beta helix domain-containing protein</fullName>
    </recommendedName>
</protein>
<dbReference type="SUPFAM" id="SSF51126">
    <property type="entry name" value="Pectin lyase-like"/>
    <property type="match status" value="1"/>
</dbReference>
<evidence type="ECO:0000256" key="1">
    <source>
        <dbReference type="SAM" id="SignalP"/>
    </source>
</evidence>
<reference evidence="3 4" key="1">
    <citation type="submission" date="2016-10" db="EMBL/GenBank/DDBJ databases">
        <authorList>
            <person name="Varghese N."/>
            <person name="Submissions S."/>
        </authorList>
    </citation>
    <scope>NUCLEOTIDE SEQUENCE [LARGE SCALE GENOMIC DNA]</scope>
    <source>
        <strain evidence="3 4">DSM 2260</strain>
    </source>
</reference>
<evidence type="ECO:0000313" key="4">
    <source>
        <dbReference type="Proteomes" id="UP000198717"/>
    </source>
</evidence>
<comment type="caution">
    <text evidence="2">The sequence shown here is derived from an EMBL/GenBank/DDBJ whole genome shotgun (WGS) entry which is preliminary data.</text>
</comment>
<feature type="signal peptide" evidence="1">
    <location>
        <begin position="1"/>
        <end position="20"/>
    </location>
</feature>
<evidence type="ECO:0000313" key="2">
    <source>
        <dbReference type="EMBL" id="GEL73292.1"/>
    </source>
</evidence>
<accession>A0A511HI97</accession>
<keyword evidence="4" id="KW-1185">Reference proteome</keyword>
<evidence type="ECO:0000313" key="3">
    <source>
        <dbReference type="EMBL" id="SDE57206.1"/>
    </source>
</evidence>
<dbReference type="PROSITE" id="PS51257">
    <property type="entry name" value="PROKAR_LIPOPROTEIN"/>
    <property type="match status" value="1"/>
</dbReference>
<dbReference type="InterPro" id="IPR011050">
    <property type="entry name" value="Pectin_lyase_fold/virulence"/>
</dbReference>
<keyword evidence="1" id="KW-0732">Signal</keyword>
<dbReference type="EMBL" id="FNAJ01000008">
    <property type="protein sequence ID" value="SDE57206.1"/>
    <property type="molecule type" value="Genomic_DNA"/>
</dbReference>